<organism evidence="3 4">
    <name type="scientific">Sphingobacterium wenxiniae</name>
    <dbReference type="NCBI Taxonomy" id="683125"/>
    <lineage>
        <taxon>Bacteria</taxon>
        <taxon>Pseudomonadati</taxon>
        <taxon>Bacteroidota</taxon>
        <taxon>Sphingobacteriia</taxon>
        <taxon>Sphingobacteriales</taxon>
        <taxon>Sphingobacteriaceae</taxon>
        <taxon>Sphingobacterium</taxon>
    </lineage>
</organism>
<dbReference type="PANTHER" id="PTHR33713">
    <property type="entry name" value="ANTITOXIN YAFN-RELATED"/>
    <property type="match status" value="1"/>
</dbReference>
<dbReference type="AlphaFoldDB" id="A0A1I6R0Q2"/>
<evidence type="ECO:0000313" key="3">
    <source>
        <dbReference type="EMBL" id="SFS58301.1"/>
    </source>
</evidence>
<dbReference type="InterPro" id="IPR006442">
    <property type="entry name" value="Antitoxin_Phd/YefM"/>
</dbReference>
<reference evidence="3 4" key="1">
    <citation type="submission" date="2016-10" db="EMBL/GenBank/DDBJ databases">
        <authorList>
            <person name="de Groot N.N."/>
        </authorList>
    </citation>
    <scope>NUCLEOTIDE SEQUENCE [LARGE SCALE GENOMIC DNA]</scope>
    <source>
        <strain evidence="3 4">DSM 22789</strain>
    </source>
</reference>
<gene>
    <name evidence="3" type="ORF">SAMN05660206_1035</name>
</gene>
<evidence type="ECO:0000256" key="1">
    <source>
        <dbReference type="ARBA" id="ARBA00009981"/>
    </source>
</evidence>
<protein>
    <recommendedName>
        <fullName evidence="2">Antitoxin</fullName>
    </recommendedName>
</protein>
<dbReference type="NCBIfam" id="TIGR01552">
    <property type="entry name" value="phd_fam"/>
    <property type="match status" value="1"/>
</dbReference>
<dbReference type="SUPFAM" id="SSF143120">
    <property type="entry name" value="YefM-like"/>
    <property type="match status" value="1"/>
</dbReference>
<dbReference type="InterPro" id="IPR051405">
    <property type="entry name" value="phD/YefM_antitoxin"/>
</dbReference>
<accession>A0A1I6R0Q2</accession>
<sequence>MQIANYSEFRKHMKTYLDKVAEDKDQLIIHRNNGKSVVIMSVDTFNQMDETEYLVSTKANKASLDKAMEEYNLGKFEEKKLIAAEDETPYE</sequence>
<dbReference type="Gene3D" id="3.40.1620.10">
    <property type="entry name" value="YefM-like domain"/>
    <property type="match status" value="1"/>
</dbReference>
<proteinExistence type="inferred from homology"/>
<comment type="function">
    <text evidence="2">Antitoxin component of a type II toxin-antitoxin (TA) system.</text>
</comment>
<dbReference type="RefSeq" id="WP_093364085.1">
    <property type="nucleotide sequence ID" value="NZ_FOZZ01000003.1"/>
</dbReference>
<dbReference type="InterPro" id="IPR036165">
    <property type="entry name" value="YefM-like_sf"/>
</dbReference>
<dbReference type="PANTHER" id="PTHR33713:SF6">
    <property type="entry name" value="ANTITOXIN YEFM"/>
    <property type="match status" value="1"/>
</dbReference>
<dbReference type="OrthoDB" id="1524837at2"/>
<dbReference type="EMBL" id="FOZZ01000003">
    <property type="protein sequence ID" value="SFS58301.1"/>
    <property type="molecule type" value="Genomic_DNA"/>
</dbReference>
<dbReference type="Proteomes" id="UP000198785">
    <property type="component" value="Unassembled WGS sequence"/>
</dbReference>
<evidence type="ECO:0000256" key="2">
    <source>
        <dbReference type="RuleBase" id="RU362080"/>
    </source>
</evidence>
<dbReference type="STRING" id="683125.SAMN05660206_1035"/>
<dbReference type="Gene3D" id="1.10.1220.170">
    <property type="match status" value="1"/>
</dbReference>
<comment type="similarity">
    <text evidence="1 2">Belongs to the phD/YefM antitoxin family.</text>
</comment>
<keyword evidence="4" id="KW-1185">Reference proteome</keyword>
<evidence type="ECO:0000313" key="4">
    <source>
        <dbReference type="Proteomes" id="UP000198785"/>
    </source>
</evidence>
<dbReference type="Pfam" id="PF02604">
    <property type="entry name" value="PhdYeFM_antitox"/>
    <property type="match status" value="1"/>
</dbReference>
<name>A0A1I6R0Q2_9SPHI</name>